<sequence>MKKLLLTLTAILFAFTAHAQTADDKWWIDIDLINNKFDYRYYESLFNFGDLGSAGFRVGVDRYLNNSLDLELGTSYGKLSHENIFVGNVFDVDARMVYKLANGYVLKEESKVAPFVFLGYGLTSFSNIEGIYEEFEDGLLSHVPIGAGLEFKLTEGASIEVGAAYKKSVQQAPNYMQYSLGVSFSLSSKKDSDGDGIYDKEDACPTQAGPAENKGCPWPDTDGDGVLDKDDQCPTVAGKLNGCPDADGDGIKDSEDACPNVAGIARFNGCPDTDGDGIQDSEDQCPTVAGTLNGCPDRDGDGVKDSDDQCPTVAGTLNGCPDRDGDGVKDSDDRCPETAGLASNGGCPEVQEEVQQVLDLAVKSIQFNSGSDVLRSSSYASLNQVAQLMKENDFDIKLSGYTDNTGNAASNLELSKRRANAVKNYLVEQGISPSRISADGYGIANPVADNSTSAGRAANRRVEIEIIYR</sequence>
<dbReference type="InterPro" id="IPR003367">
    <property type="entry name" value="Thrombospondin_3-like_rpt"/>
</dbReference>
<dbReference type="Pfam" id="PF00691">
    <property type="entry name" value="OmpA"/>
    <property type="match status" value="1"/>
</dbReference>
<protein>
    <recommendedName>
        <fullName evidence="12">OmpA-like domain-containing protein</fullName>
    </recommendedName>
</protein>
<reference evidence="14" key="1">
    <citation type="journal article" date="2019" name="Int. J. Syst. Evol. Microbiol.">
        <title>The Global Catalogue of Microorganisms (GCM) 10K type strain sequencing project: providing services to taxonomists for standard genome sequencing and annotation.</title>
        <authorList>
            <consortium name="The Broad Institute Genomics Platform"/>
            <consortium name="The Broad Institute Genome Sequencing Center for Infectious Disease"/>
            <person name="Wu L."/>
            <person name="Ma J."/>
        </authorList>
    </citation>
    <scope>NUCLEOTIDE SEQUENCE [LARGE SCALE GENOMIC DNA]</scope>
    <source>
        <strain evidence="14">CGMCC 1.15111</strain>
    </source>
</reference>
<dbReference type="InterPro" id="IPR028974">
    <property type="entry name" value="TSP_type-3_rpt"/>
</dbReference>
<feature type="signal peptide" evidence="11">
    <location>
        <begin position="1"/>
        <end position="19"/>
    </location>
</feature>
<dbReference type="EMBL" id="BNAG01000002">
    <property type="protein sequence ID" value="GHE60714.1"/>
    <property type="molecule type" value="Genomic_DNA"/>
</dbReference>
<gene>
    <name evidence="13" type="ORF">GCM10011340_14530</name>
</gene>
<evidence type="ECO:0000256" key="10">
    <source>
        <dbReference type="PROSITE-ProRule" id="PRU00473"/>
    </source>
</evidence>
<dbReference type="InterPro" id="IPR006665">
    <property type="entry name" value="OmpA-like"/>
</dbReference>
<keyword evidence="6" id="KW-0406">Ion transport</keyword>
<keyword evidence="5 11" id="KW-0732">Signal</keyword>
<keyword evidence="2" id="KW-0813">Transport</keyword>
<evidence type="ECO:0000256" key="1">
    <source>
        <dbReference type="ARBA" id="ARBA00004571"/>
    </source>
</evidence>
<organism evidence="13 14">
    <name type="scientific">Roseivirga thermotolerans</name>
    <dbReference type="NCBI Taxonomy" id="1758176"/>
    <lineage>
        <taxon>Bacteria</taxon>
        <taxon>Pseudomonadati</taxon>
        <taxon>Bacteroidota</taxon>
        <taxon>Cytophagia</taxon>
        <taxon>Cytophagales</taxon>
        <taxon>Roseivirgaceae</taxon>
        <taxon>Roseivirga</taxon>
    </lineage>
</organism>
<keyword evidence="3" id="KW-1134">Transmembrane beta strand</keyword>
<dbReference type="Pfam" id="PF13505">
    <property type="entry name" value="OMP_b-brl"/>
    <property type="match status" value="1"/>
</dbReference>
<accession>A0ABQ3I3E4</accession>
<keyword evidence="7" id="KW-0626">Porin</keyword>
<evidence type="ECO:0000313" key="13">
    <source>
        <dbReference type="EMBL" id="GHE60714.1"/>
    </source>
</evidence>
<dbReference type="Pfam" id="PF02412">
    <property type="entry name" value="TSP_3"/>
    <property type="match status" value="6"/>
</dbReference>
<evidence type="ECO:0000256" key="9">
    <source>
        <dbReference type="ARBA" id="ARBA00023237"/>
    </source>
</evidence>
<evidence type="ECO:0000256" key="4">
    <source>
        <dbReference type="ARBA" id="ARBA00022692"/>
    </source>
</evidence>
<comment type="subcellular location">
    <subcellularLocation>
        <location evidence="1">Cell outer membrane</location>
        <topology evidence="1">Multi-pass membrane protein</topology>
    </subcellularLocation>
</comment>
<keyword evidence="4" id="KW-0812">Transmembrane</keyword>
<dbReference type="Proteomes" id="UP000658258">
    <property type="component" value="Unassembled WGS sequence"/>
</dbReference>
<evidence type="ECO:0000256" key="2">
    <source>
        <dbReference type="ARBA" id="ARBA00022448"/>
    </source>
</evidence>
<evidence type="ECO:0000256" key="5">
    <source>
        <dbReference type="ARBA" id="ARBA00022729"/>
    </source>
</evidence>
<dbReference type="PRINTS" id="PR01021">
    <property type="entry name" value="OMPADOMAIN"/>
</dbReference>
<dbReference type="CDD" id="cd07185">
    <property type="entry name" value="OmpA_C-like"/>
    <property type="match status" value="1"/>
</dbReference>
<dbReference type="InterPro" id="IPR036737">
    <property type="entry name" value="OmpA-like_sf"/>
</dbReference>
<feature type="domain" description="OmpA-like" evidence="12">
    <location>
        <begin position="354"/>
        <end position="469"/>
    </location>
</feature>
<evidence type="ECO:0000256" key="3">
    <source>
        <dbReference type="ARBA" id="ARBA00022452"/>
    </source>
</evidence>
<dbReference type="PROSITE" id="PS51123">
    <property type="entry name" value="OMPA_2"/>
    <property type="match status" value="1"/>
</dbReference>
<keyword evidence="14" id="KW-1185">Reference proteome</keyword>
<evidence type="ECO:0000313" key="14">
    <source>
        <dbReference type="Proteomes" id="UP000658258"/>
    </source>
</evidence>
<dbReference type="InterPro" id="IPR011250">
    <property type="entry name" value="OMP/PagP_B-barrel"/>
</dbReference>
<evidence type="ECO:0000259" key="12">
    <source>
        <dbReference type="PROSITE" id="PS51123"/>
    </source>
</evidence>
<keyword evidence="8 10" id="KW-0472">Membrane</keyword>
<dbReference type="InterPro" id="IPR006664">
    <property type="entry name" value="OMP_bac"/>
</dbReference>
<dbReference type="InterPro" id="IPR027385">
    <property type="entry name" value="Beta-barrel_OMP"/>
</dbReference>
<evidence type="ECO:0000256" key="6">
    <source>
        <dbReference type="ARBA" id="ARBA00023065"/>
    </source>
</evidence>
<dbReference type="Gene3D" id="3.30.1330.60">
    <property type="entry name" value="OmpA-like domain"/>
    <property type="match status" value="1"/>
</dbReference>
<evidence type="ECO:0000256" key="7">
    <source>
        <dbReference type="ARBA" id="ARBA00023114"/>
    </source>
</evidence>
<proteinExistence type="predicted"/>
<dbReference type="InterPro" id="IPR050330">
    <property type="entry name" value="Bact_OuterMem_StrucFunc"/>
</dbReference>
<keyword evidence="9" id="KW-0998">Cell outer membrane</keyword>
<dbReference type="RefSeq" id="WP_189629568.1">
    <property type="nucleotide sequence ID" value="NZ_BNAG01000002.1"/>
</dbReference>
<dbReference type="SUPFAM" id="SSF56925">
    <property type="entry name" value="OMPA-like"/>
    <property type="match status" value="1"/>
</dbReference>
<name>A0ABQ3I3E4_9BACT</name>
<dbReference type="PANTHER" id="PTHR30329:SF21">
    <property type="entry name" value="LIPOPROTEIN YIAD-RELATED"/>
    <property type="match status" value="1"/>
</dbReference>
<dbReference type="SUPFAM" id="SSF103647">
    <property type="entry name" value="TSP type-3 repeat"/>
    <property type="match status" value="2"/>
</dbReference>
<dbReference type="Gene3D" id="4.10.1080.10">
    <property type="entry name" value="TSP type-3 repeat"/>
    <property type="match status" value="1"/>
</dbReference>
<evidence type="ECO:0000256" key="11">
    <source>
        <dbReference type="SAM" id="SignalP"/>
    </source>
</evidence>
<evidence type="ECO:0000256" key="8">
    <source>
        <dbReference type="ARBA" id="ARBA00023136"/>
    </source>
</evidence>
<dbReference type="PANTHER" id="PTHR30329">
    <property type="entry name" value="STATOR ELEMENT OF FLAGELLAR MOTOR COMPLEX"/>
    <property type="match status" value="1"/>
</dbReference>
<feature type="chain" id="PRO_5047164788" description="OmpA-like domain-containing protein" evidence="11">
    <location>
        <begin position="20"/>
        <end position="469"/>
    </location>
</feature>
<dbReference type="SUPFAM" id="SSF103088">
    <property type="entry name" value="OmpA-like"/>
    <property type="match status" value="1"/>
</dbReference>
<comment type="caution">
    <text evidence="13">The sequence shown here is derived from an EMBL/GenBank/DDBJ whole genome shotgun (WGS) entry which is preliminary data.</text>
</comment>